<accession>A0AAV7LJV9</accession>
<comment type="caution">
    <text evidence="1">The sequence shown here is derived from an EMBL/GenBank/DDBJ whole genome shotgun (WGS) entry which is preliminary data.</text>
</comment>
<dbReference type="AlphaFoldDB" id="A0AAV7LJV9"/>
<evidence type="ECO:0000313" key="2">
    <source>
        <dbReference type="Proteomes" id="UP001066276"/>
    </source>
</evidence>
<protein>
    <submittedName>
        <fullName evidence="1">Uncharacterized protein</fullName>
    </submittedName>
</protein>
<reference evidence="1" key="1">
    <citation type="journal article" date="2022" name="bioRxiv">
        <title>Sequencing and chromosome-scale assembly of the giantPleurodeles waltlgenome.</title>
        <authorList>
            <person name="Brown T."/>
            <person name="Elewa A."/>
            <person name="Iarovenko S."/>
            <person name="Subramanian E."/>
            <person name="Araus A.J."/>
            <person name="Petzold A."/>
            <person name="Susuki M."/>
            <person name="Suzuki K.-i.T."/>
            <person name="Hayashi T."/>
            <person name="Toyoda A."/>
            <person name="Oliveira C."/>
            <person name="Osipova E."/>
            <person name="Leigh N.D."/>
            <person name="Simon A."/>
            <person name="Yun M.H."/>
        </authorList>
    </citation>
    <scope>NUCLEOTIDE SEQUENCE</scope>
    <source>
        <strain evidence="1">20211129_DDA</strain>
        <tissue evidence="1">Liver</tissue>
    </source>
</reference>
<name>A0AAV7LJV9_PLEWA</name>
<organism evidence="1 2">
    <name type="scientific">Pleurodeles waltl</name>
    <name type="common">Iberian ribbed newt</name>
    <dbReference type="NCBI Taxonomy" id="8319"/>
    <lineage>
        <taxon>Eukaryota</taxon>
        <taxon>Metazoa</taxon>
        <taxon>Chordata</taxon>
        <taxon>Craniata</taxon>
        <taxon>Vertebrata</taxon>
        <taxon>Euteleostomi</taxon>
        <taxon>Amphibia</taxon>
        <taxon>Batrachia</taxon>
        <taxon>Caudata</taxon>
        <taxon>Salamandroidea</taxon>
        <taxon>Salamandridae</taxon>
        <taxon>Pleurodelinae</taxon>
        <taxon>Pleurodeles</taxon>
    </lineage>
</organism>
<gene>
    <name evidence="1" type="ORF">NDU88_003934</name>
</gene>
<sequence length="107" mass="11573">MSSESRTATCLGEEVKAAARGQTEEKSNAASANGAAILILCRAQVRIQVCIPRLCLHAQRGVWGLPRGHGCMEALIRRKRAGFNSWKWRGIANGEELKPSTSLSHGC</sequence>
<dbReference type="Proteomes" id="UP001066276">
    <property type="component" value="Chromosome 11"/>
</dbReference>
<keyword evidence="2" id="KW-1185">Reference proteome</keyword>
<dbReference type="EMBL" id="JANPWB010000015">
    <property type="protein sequence ID" value="KAJ1090805.1"/>
    <property type="molecule type" value="Genomic_DNA"/>
</dbReference>
<proteinExistence type="predicted"/>
<evidence type="ECO:0000313" key="1">
    <source>
        <dbReference type="EMBL" id="KAJ1090805.1"/>
    </source>
</evidence>